<dbReference type="SUPFAM" id="SSF58104">
    <property type="entry name" value="Methyl-accepting chemotaxis protein (MCP) signaling domain"/>
    <property type="match status" value="1"/>
</dbReference>
<evidence type="ECO:0000256" key="4">
    <source>
        <dbReference type="PROSITE-ProRule" id="PRU00284"/>
    </source>
</evidence>
<keyword evidence="5" id="KW-0812">Transmembrane</keyword>
<evidence type="ECO:0000256" key="3">
    <source>
        <dbReference type="ARBA" id="ARBA00029447"/>
    </source>
</evidence>
<sequence length="590" mass="63146">MVAQSRRRASLKVAASSVARPASMPPAIRRARRRHAKGMLDMKRLFSLSIRVRILAIIVLSAAAVAVAIGVSLTGMTVTKSHTEAIAASAIPSVLLIDDLRADYLTMHLLVTQYAVETELDRKDKIGEAIVGKRKAVLDGAAAYDKRFADTAVEKKLVGTLHEDLSSYLDVMDRVVATAQKSDVVMGGENLALQLISTQGRPLSQKVQEDFVQLARYNSDEAKNELSAIDTAFSTTMYISVAAAVVSIVVLAVLGLLIGRSITSALTRMRDEIIYTADHLDFTHAVPVRNNDEIGQTLTAYNRLLERLRTSFGQIKQAVSEISSAAGEIDSKTSAIADNSRVQSDASSGMASAMEEVTVSIAHIADRSHEANRQSMASDEVAERGAEVVLATVEEIKSIAESVRSASERIAALREDSENINSVVGVIKEVADQTNLLALNAAIEAARAGEQGRGFAVVADEVRKLAERTANSTQEIAGLITRMQTGAEEAVESMNVAVAKVDEGAANASSAGEAIQKIRSETSQVMSMVDEISSAIREQNTACTEISRQVEQIAQMTDGNFGAVANTATAVQALVERSRAIDETLSQYQV</sequence>
<dbReference type="PROSITE" id="PS50885">
    <property type="entry name" value="HAMP"/>
    <property type="match status" value="1"/>
</dbReference>
<comment type="similarity">
    <text evidence="3">Belongs to the methyl-accepting chemotaxis (MCP) protein family.</text>
</comment>
<proteinExistence type="inferred from homology"/>
<feature type="transmembrane region" description="Helical" evidence="5">
    <location>
        <begin position="237"/>
        <end position="259"/>
    </location>
</feature>
<dbReference type="SMART" id="SM00283">
    <property type="entry name" value="MA"/>
    <property type="match status" value="1"/>
</dbReference>
<keyword evidence="5" id="KW-0472">Membrane</keyword>
<accession>A0A0A8K7K4</accession>
<dbReference type="InterPro" id="IPR004089">
    <property type="entry name" value="MCPsignal_dom"/>
</dbReference>
<dbReference type="SMART" id="SM00304">
    <property type="entry name" value="HAMP"/>
    <property type="match status" value="1"/>
</dbReference>
<dbReference type="GO" id="GO:0016020">
    <property type="term" value="C:membrane"/>
    <property type="evidence" value="ECO:0007669"/>
    <property type="project" value="UniProtKB-SubCell"/>
</dbReference>
<evidence type="ECO:0000259" key="6">
    <source>
        <dbReference type="PROSITE" id="PS50111"/>
    </source>
</evidence>
<evidence type="ECO:0000313" key="8">
    <source>
        <dbReference type="EMBL" id="BAQ18898.1"/>
    </source>
</evidence>
<dbReference type="CDD" id="cd11386">
    <property type="entry name" value="MCP_signal"/>
    <property type="match status" value="1"/>
</dbReference>
<dbReference type="Pfam" id="PF00015">
    <property type="entry name" value="MCPsignal"/>
    <property type="match status" value="1"/>
</dbReference>
<dbReference type="GO" id="GO:0007165">
    <property type="term" value="P:signal transduction"/>
    <property type="evidence" value="ECO:0007669"/>
    <property type="project" value="UniProtKB-KW"/>
</dbReference>
<organism evidence="8">
    <name type="scientific">Sphingomonas sp. A1</name>
    <dbReference type="NCBI Taxonomy" id="90322"/>
    <lineage>
        <taxon>Bacteria</taxon>
        <taxon>Pseudomonadati</taxon>
        <taxon>Pseudomonadota</taxon>
        <taxon>Alphaproteobacteria</taxon>
        <taxon>Sphingomonadales</taxon>
        <taxon>Sphingomonadaceae</taxon>
        <taxon>Sphingomonas</taxon>
    </lineage>
</organism>
<evidence type="ECO:0000256" key="1">
    <source>
        <dbReference type="ARBA" id="ARBA00004370"/>
    </source>
</evidence>
<feature type="domain" description="Methyl-accepting transducer" evidence="6">
    <location>
        <begin position="318"/>
        <end position="554"/>
    </location>
</feature>
<dbReference type="PANTHER" id="PTHR32089">
    <property type="entry name" value="METHYL-ACCEPTING CHEMOTAXIS PROTEIN MCPB"/>
    <property type="match status" value="1"/>
</dbReference>
<dbReference type="Gene3D" id="1.10.287.950">
    <property type="entry name" value="Methyl-accepting chemotaxis protein"/>
    <property type="match status" value="1"/>
</dbReference>
<dbReference type="InterPro" id="IPR003660">
    <property type="entry name" value="HAMP_dom"/>
</dbReference>
<evidence type="ECO:0000256" key="5">
    <source>
        <dbReference type="SAM" id="Phobius"/>
    </source>
</evidence>
<dbReference type="EMBL" id="LC016829">
    <property type="protein sequence ID" value="BAQ18898.1"/>
    <property type="molecule type" value="Genomic_DNA"/>
</dbReference>
<reference evidence="8" key="1">
    <citation type="submission" date="2014-12" db="EMBL/GenBank/DDBJ databases">
        <title>Formation of a single polar flagellum by lateral and polar bacterial flagellar gene sets.</title>
        <authorList>
            <person name="Maruyama Y."/>
            <person name="Kobayashi M."/>
            <person name="Murata K."/>
            <person name="Hashimoto W."/>
        </authorList>
    </citation>
    <scope>NUCLEOTIDE SEQUENCE</scope>
    <source>
        <strain evidence="8">A1</strain>
    </source>
</reference>
<gene>
    <name evidence="8" type="primary">mcp</name>
</gene>
<dbReference type="Pfam" id="PF12729">
    <property type="entry name" value="4HB_MCP_1"/>
    <property type="match status" value="1"/>
</dbReference>
<comment type="subcellular location">
    <subcellularLocation>
        <location evidence="1">Membrane</location>
    </subcellularLocation>
</comment>
<dbReference type="PANTHER" id="PTHR32089:SF112">
    <property type="entry name" value="LYSOZYME-LIKE PROTEIN-RELATED"/>
    <property type="match status" value="1"/>
</dbReference>
<dbReference type="FunFam" id="1.10.287.950:FF:000001">
    <property type="entry name" value="Methyl-accepting chemotaxis sensory transducer"/>
    <property type="match status" value="1"/>
</dbReference>
<name>A0A0A8K7K4_9SPHN</name>
<keyword evidence="5" id="KW-1133">Transmembrane helix</keyword>
<feature type="domain" description="HAMP" evidence="7">
    <location>
        <begin position="260"/>
        <end position="313"/>
    </location>
</feature>
<protein>
    <submittedName>
        <fullName evidence="8">Methyl-accepting chemotaxis protein MCP</fullName>
    </submittedName>
</protein>
<evidence type="ECO:0000256" key="2">
    <source>
        <dbReference type="ARBA" id="ARBA00023224"/>
    </source>
</evidence>
<dbReference type="AlphaFoldDB" id="A0A0A8K7K4"/>
<evidence type="ECO:0000259" key="7">
    <source>
        <dbReference type="PROSITE" id="PS50885"/>
    </source>
</evidence>
<dbReference type="InterPro" id="IPR024478">
    <property type="entry name" value="HlyB_4HB_MCP"/>
</dbReference>
<dbReference type="PROSITE" id="PS50111">
    <property type="entry name" value="CHEMOTAXIS_TRANSDUC_2"/>
    <property type="match status" value="1"/>
</dbReference>
<dbReference type="GO" id="GO:0006935">
    <property type="term" value="P:chemotaxis"/>
    <property type="evidence" value="ECO:0007669"/>
    <property type="project" value="UniProtKB-ARBA"/>
</dbReference>
<keyword evidence="2 4" id="KW-0807">Transducer</keyword>
<dbReference type="CDD" id="cd06225">
    <property type="entry name" value="HAMP"/>
    <property type="match status" value="1"/>
</dbReference>